<dbReference type="GO" id="GO:0006298">
    <property type="term" value="P:mismatch repair"/>
    <property type="evidence" value="ECO:0007669"/>
    <property type="project" value="UniProtKB-UniRule"/>
</dbReference>
<dbReference type="EMBL" id="FOVJ01000001">
    <property type="protein sequence ID" value="SFN29353.1"/>
    <property type="molecule type" value="Genomic_DNA"/>
</dbReference>
<dbReference type="GO" id="GO:0016887">
    <property type="term" value="F:ATP hydrolysis activity"/>
    <property type="evidence" value="ECO:0007669"/>
    <property type="project" value="InterPro"/>
</dbReference>
<dbReference type="CDD" id="cd16926">
    <property type="entry name" value="HATPase_MutL-MLH-PMS-like"/>
    <property type="match status" value="1"/>
</dbReference>
<dbReference type="InterPro" id="IPR042120">
    <property type="entry name" value="MutL_C_dimsub"/>
</dbReference>
<dbReference type="InterPro" id="IPR020568">
    <property type="entry name" value="Ribosomal_Su5_D2-typ_SF"/>
</dbReference>
<dbReference type="GO" id="GO:0030983">
    <property type="term" value="F:mismatched DNA binding"/>
    <property type="evidence" value="ECO:0007669"/>
    <property type="project" value="InterPro"/>
</dbReference>
<dbReference type="OrthoDB" id="9763467at2"/>
<dbReference type="InterPro" id="IPR038973">
    <property type="entry name" value="MutL/Mlh/Pms-like"/>
</dbReference>
<dbReference type="NCBIfam" id="NF000949">
    <property type="entry name" value="PRK00095.1-2"/>
    <property type="match status" value="1"/>
</dbReference>
<organism evidence="8 9">
    <name type="scientific">Nitrosospira briensis</name>
    <dbReference type="NCBI Taxonomy" id="35799"/>
    <lineage>
        <taxon>Bacteria</taxon>
        <taxon>Pseudomonadati</taxon>
        <taxon>Pseudomonadota</taxon>
        <taxon>Betaproteobacteria</taxon>
        <taxon>Nitrosomonadales</taxon>
        <taxon>Nitrosomonadaceae</taxon>
        <taxon>Nitrosospira</taxon>
    </lineage>
</organism>
<evidence type="ECO:0000256" key="3">
    <source>
        <dbReference type="ARBA" id="ARBA00022763"/>
    </source>
</evidence>
<evidence type="ECO:0000256" key="1">
    <source>
        <dbReference type="ARBA" id="ARBA00006082"/>
    </source>
</evidence>
<feature type="domain" description="DNA mismatch repair protein S5" evidence="7">
    <location>
        <begin position="208"/>
        <end position="326"/>
    </location>
</feature>
<dbReference type="GO" id="GO:0032300">
    <property type="term" value="C:mismatch repair complex"/>
    <property type="evidence" value="ECO:0007669"/>
    <property type="project" value="InterPro"/>
</dbReference>
<dbReference type="Gene3D" id="3.30.230.10">
    <property type="match status" value="1"/>
</dbReference>
<dbReference type="STRING" id="1266925.GCA_000619905_00563"/>
<evidence type="ECO:0000313" key="9">
    <source>
        <dbReference type="Proteomes" id="UP000183107"/>
    </source>
</evidence>
<keyword evidence="4 5" id="KW-0234">DNA repair</keyword>
<dbReference type="Gene3D" id="3.30.1370.100">
    <property type="entry name" value="MutL, C-terminal domain, regulatory subdomain"/>
    <property type="match status" value="1"/>
</dbReference>
<dbReference type="PROSITE" id="PS00058">
    <property type="entry name" value="DNA_MISMATCH_REPAIR_1"/>
    <property type="match status" value="1"/>
</dbReference>
<dbReference type="GO" id="GO:0005524">
    <property type="term" value="F:ATP binding"/>
    <property type="evidence" value="ECO:0007669"/>
    <property type="project" value="InterPro"/>
</dbReference>
<evidence type="ECO:0000256" key="5">
    <source>
        <dbReference type="HAMAP-Rule" id="MF_00149"/>
    </source>
</evidence>
<gene>
    <name evidence="5" type="primary">mutL</name>
    <name evidence="8" type="ORF">SAMN05216386_0317</name>
</gene>
<dbReference type="InterPro" id="IPR014790">
    <property type="entry name" value="MutL_C"/>
</dbReference>
<comment type="function">
    <text evidence="5">This protein is involved in the repair of mismatches in DNA. It is required for dam-dependent methyl-directed DNA mismatch repair. May act as a 'molecular matchmaker', a protein that promotes the formation of a stable complex between two or more DNA-binding proteins in an ATP-dependent manner without itself being part of a final effector complex.</text>
</comment>
<dbReference type="SMART" id="SM00853">
    <property type="entry name" value="MutL_C"/>
    <property type="match status" value="1"/>
</dbReference>
<keyword evidence="3 5" id="KW-0227">DNA damage</keyword>
<evidence type="ECO:0000313" key="8">
    <source>
        <dbReference type="EMBL" id="SFN29353.1"/>
    </source>
</evidence>
<sequence length="608" mass="66858">MNTIKLLPDLLVSQIAAGEVVERPASALKEILENSVDAGASEIAVHIFQGGTKLVRVSDNGAGISRDDLPLALARHATSKIDSLEDLQKVASLGFRGEALASIASVSRLRLASRGAEQKHAWRIEAEGGRLSEPEPAALAKGTTVEMHNLYFNTPARRKFLKTDGTEFSHCEEAFRRIALSRPDIAFTLQHNGTARHHLRAADTRRRIAAILGDEFSQTSIFIDEQAADLRLWGSAALPAYSRSSRDAQYFFVNGRFVRDKVIAHALREAYRDVLHLDRHPAFVLFLEMNAGSVDVNVHPTKTEVRFRDPRALHQFIFHTIDKALASPQSLSAASVSVPGAAGSRQETSSRAVFGQATGAPSYPRQSFMPLVPPVPAAGVAQPQSFYSTLFGSDTPGQKLSEVPQTPADFEKQDVPPLGFALGQLLGIYILSQNERGLLVVDMHAAHERILYEKLKTALDDHVLFTQPLLIPAIFQADSLDIATAEENRDILTELGFEIAMLSPTMLTVRSVPAALKDADVVKLARDVLREIHEFGASRVLTSRRNEMLSTMACHGAVRANRMLTIPEMNALLREMEATERSGQCNHGRPTWFEISLADLDKMFMRGR</sequence>
<dbReference type="InterPro" id="IPR014762">
    <property type="entry name" value="DNA_mismatch_repair_CS"/>
</dbReference>
<dbReference type="SMART" id="SM01340">
    <property type="entry name" value="DNA_mis_repair"/>
    <property type="match status" value="1"/>
</dbReference>
<dbReference type="SUPFAM" id="SSF55874">
    <property type="entry name" value="ATPase domain of HSP90 chaperone/DNA topoisomerase II/histidine kinase"/>
    <property type="match status" value="1"/>
</dbReference>
<comment type="similarity">
    <text evidence="1 5">Belongs to the DNA mismatch repair MutL/HexB family.</text>
</comment>
<dbReference type="AlphaFoldDB" id="A0A1I4XVC9"/>
<dbReference type="InterPro" id="IPR013507">
    <property type="entry name" value="DNA_mismatch_S5_2-like"/>
</dbReference>
<dbReference type="Pfam" id="PF13589">
    <property type="entry name" value="HATPase_c_3"/>
    <property type="match status" value="1"/>
</dbReference>
<proteinExistence type="inferred from homology"/>
<dbReference type="SUPFAM" id="SSF118116">
    <property type="entry name" value="DNA mismatch repair protein MutL"/>
    <property type="match status" value="1"/>
</dbReference>
<protein>
    <recommendedName>
        <fullName evidence="2 5">DNA mismatch repair protein MutL</fullName>
    </recommendedName>
</protein>
<dbReference type="CDD" id="cd03482">
    <property type="entry name" value="MutL_Trans_MutL"/>
    <property type="match status" value="1"/>
</dbReference>
<dbReference type="InterPro" id="IPR002099">
    <property type="entry name" value="MutL/Mlh/PMS"/>
</dbReference>
<dbReference type="NCBIfam" id="TIGR00585">
    <property type="entry name" value="mutl"/>
    <property type="match status" value="1"/>
</dbReference>
<dbReference type="SUPFAM" id="SSF54211">
    <property type="entry name" value="Ribosomal protein S5 domain 2-like"/>
    <property type="match status" value="1"/>
</dbReference>
<dbReference type="Proteomes" id="UP000183107">
    <property type="component" value="Unassembled WGS sequence"/>
</dbReference>
<evidence type="ECO:0000259" key="7">
    <source>
        <dbReference type="SMART" id="SM01340"/>
    </source>
</evidence>
<reference evidence="9" key="1">
    <citation type="submission" date="2016-10" db="EMBL/GenBank/DDBJ databases">
        <authorList>
            <person name="Varghese N."/>
        </authorList>
    </citation>
    <scope>NUCLEOTIDE SEQUENCE [LARGE SCALE GENOMIC DNA]</scope>
    <source>
        <strain evidence="9">Nsp8</strain>
    </source>
</reference>
<feature type="domain" description="MutL C-terminal dimerisation" evidence="6">
    <location>
        <begin position="421"/>
        <end position="564"/>
    </location>
</feature>
<dbReference type="InterPro" id="IPR042121">
    <property type="entry name" value="MutL_C_regsub"/>
</dbReference>
<dbReference type="FunFam" id="3.30.565.10:FF:000003">
    <property type="entry name" value="DNA mismatch repair endonuclease MutL"/>
    <property type="match status" value="1"/>
</dbReference>
<dbReference type="Pfam" id="PF01119">
    <property type="entry name" value="DNA_mis_repair"/>
    <property type="match status" value="1"/>
</dbReference>
<dbReference type="Gene3D" id="3.30.565.10">
    <property type="entry name" value="Histidine kinase-like ATPase, C-terminal domain"/>
    <property type="match status" value="1"/>
</dbReference>
<evidence type="ECO:0000256" key="2">
    <source>
        <dbReference type="ARBA" id="ARBA00021975"/>
    </source>
</evidence>
<keyword evidence="9" id="KW-1185">Reference proteome</keyword>
<name>A0A1I4XVC9_9PROT</name>
<dbReference type="Pfam" id="PF08676">
    <property type="entry name" value="MutL_C"/>
    <property type="match status" value="1"/>
</dbReference>
<dbReference type="HAMAP" id="MF_00149">
    <property type="entry name" value="DNA_mis_repair"/>
    <property type="match status" value="1"/>
</dbReference>
<dbReference type="InterPro" id="IPR020667">
    <property type="entry name" value="DNA_mismatch_repair_MutL"/>
</dbReference>
<dbReference type="GO" id="GO:0140664">
    <property type="term" value="F:ATP-dependent DNA damage sensor activity"/>
    <property type="evidence" value="ECO:0007669"/>
    <property type="project" value="InterPro"/>
</dbReference>
<dbReference type="InterPro" id="IPR037198">
    <property type="entry name" value="MutL_C_sf"/>
</dbReference>
<accession>A0A1I4XVC9</accession>
<dbReference type="RefSeq" id="WP_074793882.1">
    <property type="nucleotide sequence ID" value="NZ_FOVJ01000001.1"/>
</dbReference>
<dbReference type="PANTHER" id="PTHR10073">
    <property type="entry name" value="DNA MISMATCH REPAIR PROTEIN MLH, PMS, MUTL"/>
    <property type="match status" value="1"/>
</dbReference>
<dbReference type="InterPro" id="IPR036890">
    <property type="entry name" value="HATPase_C_sf"/>
</dbReference>
<evidence type="ECO:0000256" key="4">
    <source>
        <dbReference type="ARBA" id="ARBA00023204"/>
    </source>
</evidence>
<dbReference type="PANTHER" id="PTHR10073:SF12">
    <property type="entry name" value="DNA MISMATCH REPAIR PROTEIN MLH1"/>
    <property type="match status" value="1"/>
</dbReference>
<dbReference type="Gene3D" id="3.30.1540.20">
    <property type="entry name" value="MutL, C-terminal domain, dimerisation subdomain"/>
    <property type="match status" value="1"/>
</dbReference>
<dbReference type="InterPro" id="IPR014721">
    <property type="entry name" value="Ribsml_uS5_D2-typ_fold_subgr"/>
</dbReference>
<evidence type="ECO:0000259" key="6">
    <source>
        <dbReference type="SMART" id="SM00853"/>
    </source>
</evidence>